<evidence type="ECO:0000313" key="2">
    <source>
        <dbReference type="EMBL" id="KAA8900469.1"/>
    </source>
</evidence>
<accession>A0A642UJT4</accession>
<dbReference type="InterPro" id="IPR027482">
    <property type="entry name" value="Sec1-like_dom2"/>
</dbReference>
<comment type="caution">
    <text evidence="2">The sequence shown here is derived from an EMBL/GenBank/DDBJ whole genome shotgun (WGS) entry which is preliminary data.</text>
</comment>
<dbReference type="Gene3D" id="3.90.830.10">
    <property type="entry name" value="Syntaxin Binding Protein 1, Chain A, domain 2"/>
    <property type="match status" value="1"/>
</dbReference>
<reference evidence="2 3" key="1">
    <citation type="submission" date="2019-07" db="EMBL/GenBank/DDBJ databases">
        <title>Genome assembly of two rare yeast pathogens: Diutina rugosa and Trichomonascus ciferrii.</title>
        <authorList>
            <person name="Mixao V."/>
            <person name="Saus E."/>
            <person name="Hansen A."/>
            <person name="Lass-Flor C."/>
            <person name="Gabaldon T."/>
        </authorList>
    </citation>
    <scope>NUCLEOTIDE SEQUENCE [LARGE SCALE GENOMIC DNA]</scope>
    <source>
        <strain evidence="2 3">CBS 613</strain>
    </source>
</reference>
<dbReference type="GeneID" id="54782418"/>
<dbReference type="PANTHER" id="PTHR11679">
    <property type="entry name" value="VESICLE PROTEIN SORTING-ASSOCIATED"/>
    <property type="match status" value="1"/>
</dbReference>
<protein>
    <recommendedName>
        <fullName evidence="4">Sec1-like protein</fullName>
    </recommendedName>
</protein>
<organism evidence="2 3">
    <name type="scientific">Diutina rugosa</name>
    <name type="common">Yeast</name>
    <name type="synonym">Candida rugosa</name>
    <dbReference type="NCBI Taxonomy" id="5481"/>
    <lineage>
        <taxon>Eukaryota</taxon>
        <taxon>Fungi</taxon>
        <taxon>Dikarya</taxon>
        <taxon>Ascomycota</taxon>
        <taxon>Saccharomycotina</taxon>
        <taxon>Pichiomycetes</taxon>
        <taxon>Debaryomycetaceae</taxon>
        <taxon>Diutina</taxon>
    </lineage>
</organism>
<evidence type="ECO:0000313" key="3">
    <source>
        <dbReference type="Proteomes" id="UP000449547"/>
    </source>
</evidence>
<dbReference type="InterPro" id="IPR036045">
    <property type="entry name" value="Sec1-like_sf"/>
</dbReference>
<proteinExistence type="inferred from homology"/>
<dbReference type="VEuPathDB" id="FungiDB:DIURU_003767"/>
<dbReference type="Proteomes" id="UP000449547">
    <property type="component" value="Unassembled WGS sequence"/>
</dbReference>
<dbReference type="GO" id="GO:0016192">
    <property type="term" value="P:vesicle-mediated transport"/>
    <property type="evidence" value="ECO:0007669"/>
    <property type="project" value="InterPro"/>
</dbReference>
<dbReference type="Pfam" id="PF00995">
    <property type="entry name" value="Sec1"/>
    <property type="match status" value="1"/>
</dbReference>
<dbReference type="AlphaFoldDB" id="A0A642UJT4"/>
<dbReference type="OrthoDB" id="10262287at2759"/>
<dbReference type="Gene3D" id="3.40.50.1910">
    <property type="match status" value="1"/>
</dbReference>
<dbReference type="InterPro" id="IPR043127">
    <property type="entry name" value="Sec-1-like_dom3a"/>
</dbReference>
<keyword evidence="3" id="KW-1185">Reference proteome</keyword>
<dbReference type="Gene3D" id="1.25.40.850">
    <property type="match status" value="1"/>
</dbReference>
<comment type="similarity">
    <text evidence="1">Belongs to the STXBP/unc-18/SEC1 family.</text>
</comment>
<evidence type="ECO:0000256" key="1">
    <source>
        <dbReference type="ARBA" id="ARBA00009884"/>
    </source>
</evidence>
<evidence type="ECO:0008006" key="4">
    <source>
        <dbReference type="Google" id="ProtNLM"/>
    </source>
</evidence>
<dbReference type="SUPFAM" id="SSF56815">
    <property type="entry name" value="Sec1/munc18-like (SM) proteins"/>
    <property type="match status" value="1"/>
</dbReference>
<dbReference type="RefSeq" id="XP_034011434.1">
    <property type="nucleotide sequence ID" value="XM_034156565.1"/>
</dbReference>
<gene>
    <name evidence="2" type="ORF">DIURU_003767</name>
</gene>
<name>A0A642UJT4_DIURU</name>
<dbReference type="InterPro" id="IPR043155">
    <property type="entry name" value="VPS33_dom3b"/>
</dbReference>
<sequence length="642" mass="71818">MFSKATLEGLFAALDRVHSKHNLVVIDKTLAPLINQLTPVSTLKSKGNIDRLVWLQQDLATDTSIENATAIIVIIADSSDITPIIPLAKYRLHIVVANMSLSTLAMINDAMNGRLNDVLSLTPSAPMYSCSAKCKVYPWKVYPIATTGTTTEDSVTVLEGSFDDYVHNPLRQLNQLSQAVVDVSFPPDAAIPRYKFRNRFAKGTHAEALVKLIDEVSMPAELARRLQPTEQEFYHNHQHADTDLVVIDRSVDWTPVWLDQVTYEGLIDEVFGVKYNQVQNEPYAVPDDVGSVSFSEDKLFDALASYNFSMVGPTLNKMARDVQAQQQEMRVDSHDISQMKRVVSSLGSLSQQQHLIKRHTTLAESILLHMDTEFLRFETELFDGEYADHINQLHQLLWQQVSWDRAVAAVVLISSVNDGIRPRDWEWFRTEFIDNYGTDHFLVLESVVSHGLVAIKEDNDFLTTFTRGKDVKPAESVVAPSARVGITGAESLAVSNYKLVDKFWNLHPNDVDDNEEVGGAMAADSIGTDYPSPGFALPGNTVPVALRLVESLYNRSFLTYKPVPNTKKRPNWHQLGVNQFWKGPVVDDGSDGETTTTVVVMVGGITYGELATFKWLEQRLHRKFVVIAPEVINRRRAMGGFS</sequence>
<dbReference type="InterPro" id="IPR001619">
    <property type="entry name" value="Sec1-like"/>
</dbReference>
<dbReference type="EMBL" id="SWFT01000111">
    <property type="protein sequence ID" value="KAA8900469.1"/>
    <property type="molecule type" value="Genomic_DNA"/>
</dbReference>
<dbReference type="OMA" id="AYCGVVP"/>